<feature type="domain" description="FecR protein" evidence="2">
    <location>
        <begin position="150"/>
        <end position="242"/>
    </location>
</feature>
<accession>A0A078R370</accession>
<dbReference type="FunFam" id="2.60.120.1440:FF:000001">
    <property type="entry name" value="Putative anti-sigma factor"/>
    <property type="match status" value="1"/>
</dbReference>
<dbReference type="RefSeq" id="WP_011965522.1">
    <property type="nucleotide sequence ID" value="NZ_JNHI01000019.1"/>
</dbReference>
<dbReference type="Pfam" id="PF04773">
    <property type="entry name" value="FecR"/>
    <property type="match status" value="1"/>
</dbReference>
<protein>
    <submittedName>
        <fullName evidence="4">FecR family protein</fullName>
    </submittedName>
</protein>
<keyword evidence="1" id="KW-0812">Transmembrane</keyword>
<proteinExistence type="predicted"/>
<dbReference type="GeneID" id="5303183"/>
<dbReference type="EMBL" id="JNHI01000019">
    <property type="protein sequence ID" value="KDS29818.1"/>
    <property type="molecule type" value="Genomic_DNA"/>
</dbReference>
<keyword evidence="1" id="KW-1133">Transmembrane helix</keyword>
<dbReference type="Proteomes" id="UP000028134">
    <property type="component" value="Unassembled WGS sequence"/>
</dbReference>
<organism evidence="4 5">
    <name type="scientific">Phocaeicola vulgatus str. 3775 SL</name>
    <name type="common">B</name>
    <name type="synonym">iv</name>
    <dbReference type="NCBI Taxonomy" id="1339350"/>
    <lineage>
        <taxon>Bacteria</taxon>
        <taxon>Pseudomonadati</taxon>
        <taxon>Bacteroidota</taxon>
        <taxon>Bacteroidia</taxon>
        <taxon>Bacteroidales</taxon>
        <taxon>Bacteroidaceae</taxon>
        <taxon>Phocaeicola</taxon>
    </lineage>
</organism>
<sequence length="360" mass="41465">MNKENPKKNKKSFEYYIAQRKEEFRCQYDHERSWENLQYKLQKRKNHRLSLYCVAASAAFLFLILGVSHIFSLHNNTQNKEAVVAAVVSFPETGSRKAILTLENGEKVDLSVKKGTISNANSTVINNNANQLLTYRKVEEVSSTPQINTLAIPRGGEYQLILSDGTRIWMNAESLLRYPTSFIGEKREVFLEGEAFFEVAKDAKHPFIVHTNRHSVEVLGTSFNISAYPDYKVYTTLAEGRIKVSTTKVSVVLNPDQQAVIEPNNDDIVTRDVPAYLFTSWAKGNYEFRNTSLSEIVAQLSRWYNVDIYFKNESLKDKRFAGIIFRDEELNFAIEVIERVSNVHFTREEETIYIEDSREK</sequence>
<dbReference type="InterPro" id="IPR032508">
    <property type="entry name" value="FecR_C"/>
</dbReference>
<dbReference type="PANTHER" id="PTHR30273">
    <property type="entry name" value="PERIPLASMIC SIGNAL SENSOR AND SIGMA FACTOR ACTIVATOR FECR-RELATED"/>
    <property type="match status" value="1"/>
</dbReference>
<dbReference type="Gene3D" id="2.60.120.1440">
    <property type="match status" value="1"/>
</dbReference>
<gene>
    <name evidence="4" type="ORF">M097_2964</name>
</gene>
<dbReference type="AlphaFoldDB" id="A0A078R370"/>
<name>A0A078R370_PHOVU</name>
<dbReference type="Pfam" id="PF16344">
    <property type="entry name" value="FecR_C"/>
    <property type="match status" value="1"/>
</dbReference>
<dbReference type="GO" id="GO:0016989">
    <property type="term" value="F:sigma factor antagonist activity"/>
    <property type="evidence" value="ECO:0007669"/>
    <property type="project" value="TreeGrafter"/>
</dbReference>
<keyword evidence="1" id="KW-0472">Membrane</keyword>
<evidence type="ECO:0000259" key="2">
    <source>
        <dbReference type="Pfam" id="PF04773"/>
    </source>
</evidence>
<dbReference type="InterPro" id="IPR006860">
    <property type="entry name" value="FecR"/>
</dbReference>
<feature type="transmembrane region" description="Helical" evidence="1">
    <location>
        <begin position="49"/>
        <end position="71"/>
    </location>
</feature>
<comment type="caution">
    <text evidence="4">The sequence shown here is derived from an EMBL/GenBank/DDBJ whole genome shotgun (WGS) entry which is preliminary data.</text>
</comment>
<evidence type="ECO:0000256" key="1">
    <source>
        <dbReference type="SAM" id="Phobius"/>
    </source>
</evidence>
<evidence type="ECO:0000313" key="4">
    <source>
        <dbReference type="EMBL" id="KDS29818.1"/>
    </source>
</evidence>
<feature type="domain" description="Protein FecR C-terminal" evidence="3">
    <location>
        <begin position="286"/>
        <end position="354"/>
    </location>
</feature>
<dbReference type="InterPro" id="IPR012373">
    <property type="entry name" value="Ferrdict_sens_TM"/>
</dbReference>
<reference evidence="4 5" key="1">
    <citation type="submission" date="2014-04" db="EMBL/GenBank/DDBJ databases">
        <authorList>
            <person name="Sears C."/>
            <person name="Carroll K."/>
            <person name="Sack B.R."/>
            <person name="Qadri F."/>
            <person name="Myers L.L."/>
            <person name="Chung G.-T."/>
            <person name="Escheverria P."/>
            <person name="Fraser C.M."/>
            <person name="Sadzewicz L."/>
            <person name="Shefchek K.A."/>
            <person name="Tallon L."/>
            <person name="Das S.P."/>
            <person name="Daugherty S."/>
            <person name="Mongodin E.F."/>
        </authorList>
    </citation>
    <scope>NUCLEOTIDE SEQUENCE [LARGE SCALE GENOMIC DNA]</scope>
    <source>
        <strain evidence="5">3775 SL(B) 10 (iv)</strain>
    </source>
</reference>
<dbReference type="PATRIC" id="fig|1339350.3.peg.2840"/>
<evidence type="ECO:0000313" key="5">
    <source>
        <dbReference type="Proteomes" id="UP000028134"/>
    </source>
</evidence>
<evidence type="ECO:0000259" key="3">
    <source>
        <dbReference type="Pfam" id="PF16344"/>
    </source>
</evidence>
<dbReference type="Gene3D" id="3.55.50.30">
    <property type="match status" value="1"/>
</dbReference>
<dbReference type="PANTHER" id="PTHR30273:SF2">
    <property type="entry name" value="PROTEIN FECR"/>
    <property type="match status" value="1"/>
</dbReference>